<sequence>MEIGETFEETAKREVLEETGLQVKEIQLFGIYSGETCFVTYPNGD</sequence>
<dbReference type="InterPro" id="IPR000086">
    <property type="entry name" value="NUDIX_hydrolase_dom"/>
</dbReference>
<evidence type="ECO:0000313" key="3">
    <source>
        <dbReference type="Proteomes" id="UP000580891"/>
    </source>
</evidence>
<name>A0A7W0BV82_9BACL</name>
<evidence type="ECO:0000259" key="1">
    <source>
        <dbReference type="Pfam" id="PF00293"/>
    </source>
</evidence>
<reference evidence="2 3" key="1">
    <citation type="submission" date="2020-07" db="EMBL/GenBank/DDBJ databases">
        <title>Genomic Encyclopedia of Type Strains, Phase IV (KMG-IV): sequencing the most valuable type-strain genomes for metagenomic binning, comparative biology and taxonomic classification.</title>
        <authorList>
            <person name="Goeker M."/>
        </authorList>
    </citation>
    <scope>NUCLEOTIDE SEQUENCE [LARGE SCALE GENOMIC DNA]</scope>
    <source>
        <strain evidence="2 3">DSM 25220</strain>
    </source>
</reference>
<proteinExistence type="predicted"/>
<comment type="caution">
    <text evidence="2">The sequence shown here is derived from an EMBL/GenBank/DDBJ whole genome shotgun (WGS) entry which is preliminary data.</text>
</comment>
<feature type="domain" description="Nudix hydrolase" evidence="1">
    <location>
        <begin position="2"/>
        <end position="32"/>
    </location>
</feature>
<keyword evidence="3" id="KW-1185">Reference proteome</keyword>
<dbReference type="SUPFAM" id="SSF55811">
    <property type="entry name" value="Nudix"/>
    <property type="match status" value="1"/>
</dbReference>
<gene>
    <name evidence="2" type="ORF">HNQ85_001858</name>
</gene>
<protein>
    <submittedName>
        <fullName evidence="2">ADP-ribose pyrophosphatase YjhB (NUDIX family)</fullName>
    </submittedName>
</protein>
<dbReference type="Gene3D" id="3.90.79.10">
    <property type="entry name" value="Nucleoside Triphosphate Pyrophosphohydrolase"/>
    <property type="match status" value="1"/>
</dbReference>
<dbReference type="EMBL" id="JACDUU010000004">
    <property type="protein sequence ID" value="MBA2871583.1"/>
    <property type="molecule type" value="Genomic_DNA"/>
</dbReference>
<organism evidence="2 3">
    <name type="scientific">[Anoxybacillus] calidus</name>
    <dbReference type="NCBI Taxonomy" id="575178"/>
    <lineage>
        <taxon>Bacteria</taxon>
        <taxon>Bacillati</taxon>
        <taxon>Bacillota</taxon>
        <taxon>Bacilli</taxon>
        <taxon>Bacillales</taxon>
        <taxon>Anoxybacillaceae</taxon>
        <taxon>Paranoxybacillus</taxon>
    </lineage>
</organism>
<dbReference type="RefSeq" id="WP_343046503.1">
    <property type="nucleotide sequence ID" value="NZ_JACDUU010000004.1"/>
</dbReference>
<dbReference type="Proteomes" id="UP000580891">
    <property type="component" value="Unassembled WGS sequence"/>
</dbReference>
<evidence type="ECO:0000313" key="2">
    <source>
        <dbReference type="EMBL" id="MBA2871583.1"/>
    </source>
</evidence>
<accession>A0A7W0BV82</accession>
<dbReference type="InterPro" id="IPR015797">
    <property type="entry name" value="NUDIX_hydrolase-like_dom_sf"/>
</dbReference>
<dbReference type="AlphaFoldDB" id="A0A7W0BV82"/>
<dbReference type="Pfam" id="PF00293">
    <property type="entry name" value="NUDIX"/>
    <property type="match status" value="1"/>
</dbReference>